<dbReference type="OrthoDB" id="7910767at2"/>
<dbReference type="RefSeq" id="WP_062225577.1">
    <property type="nucleotide sequence ID" value="NZ_BBWR01000002.1"/>
</dbReference>
<name>A0A0P0Z4L7_9HYPH</name>
<evidence type="ECO:0000313" key="1">
    <source>
        <dbReference type="EMBL" id="BAT28776.1"/>
    </source>
</evidence>
<protein>
    <submittedName>
        <fullName evidence="1">Uncharacterized protein</fullName>
    </submittedName>
</protein>
<accession>A0A0P0Z4L7</accession>
<organism evidence="1">
    <name type="scientific">Aureimonas frigidaquae</name>
    <dbReference type="NCBI Taxonomy" id="424757"/>
    <lineage>
        <taxon>Bacteria</taxon>
        <taxon>Pseudomonadati</taxon>
        <taxon>Pseudomonadota</taxon>
        <taxon>Alphaproteobacteria</taxon>
        <taxon>Hyphomicrobiales</taxon>
        <taxon>Aurantimonadaceae</taxon>
        <taxon>Aureimonas</taxon>
    </lineage>
</organism>
<dbReference type="EMBL" id="LC066377">
    <property type="protein sequence ID" value="BAT28776.1"/>
    <property type="molecule type" value="Genomic_DNA"/>
</dbReference>
<reference evidence="1" key="1">
    <citation type="journal article" date="2015" name="Proc. Natl. Acad. Sci. U.S.A.">
        <title>Bacterial clade with the ribosomal RNA operon on a small plasmid rather than the chromosome.</title>
        <authorList>
            <person name="Anda M."/>
            <person name="Ohtsubo Y."/>
            <person name="Okubo T."/>
            <person name="Sugawara M."/>
            <person name="Nagata Y."/>
            <person name="Tsuda M."/>
            <person name="Minamisawa K."/>
            <person name="Mitsui H."/>
        </authorList>
    </citation>
    <scope>NUCLEOTIDE SEQUENCE</scope>
    <source>
        <strain evidence="1">JCM 14755</strain>
    </source>
</reference>
<sequence>MREGLYVATYGLAHRLDGRGYAVACGGRLYCINPMQGFAGSYVVLGQRIMGTVRLIHQLDAVPRKGNIVVNFDGRIEGPTVIIDGSAKDPGALPFHAIMTWISA</sequence>
<dbReference type="AlphaFoldDB" id="A0A0P0Z4L7"/>
<proteinExistence type="predicted"/>